<dbReference type="EMBL" id="JAUEPU010000062">
    <property type="protein sequence ID" value="KAK0483026.1"/>
    <property type="molecule type" value="Genomic_DNA"/>
</dbReference>
<keyword evidence="3" id="KW-1185">Reference proteome</keyword>
<accession>A0AA39TE48</accession>
<dbReference type="Proteomes" id="UP001175228">
    <property type="component" value="Unassembled WGS sequence"/>
</dbReference>
<protein>
    <submittedName>
        <fullName evidence="2">Uncharacterized protein</fullName>
    </submittedName>
</protein>
<comment type="caution">
    <text evidence="2">The sequence shown here is derived from an EMBL/GenBank/DDBJ whole genome shotgun (WGS) entry which is preliminary data.</text>
</comment>
<evidence type="ECO:0000256" key="1">
    <source>
        <dbReference type="SAM" id="Phobius"/>
    </source>
</evidence>
<name>A0AA39TE48_9AGAR</name>
<keyword evidence="1" id="KW-0812">Transmembrane</keyword>
<keyword evidence="1" id="KW-1133">Transmembrane helix</keyword>
<keyword evidence="1" id="KW-0472">Membrane</keyword>
<gene>
    <name evidence="2" type="ORF">EDD18DRAFT_1112404</name>
</gene>
<proteinExistence type="predicted"/>
<sequence length="159" mass="18596">MSLTGSLFFQCFPLLFVSQSPLVQYTLFVIALISSLVRWGLPSRALCLLIAELDAAQDEFHSHVEKGLLKKAKKAHRKRLQALAEAVAKHARALGSCDDLYEDTKALFRGRSFAVYWCLYKVKCFRTQTMTLKRRHNFQCRNREEYWSLPHDRRERVMR</sequence>
<feature type="transmembrane region" description="Helical" evidence="1">
    <location>
        <begin position="22"/>
        <end position="41"/>
    </location>
</feature>
<evidence type="ECO:0000313" key="3">
    <source>
        <dbReference type="Proteomes" id="UP001175228"/>
    </source>
</evidence>
<dbReference type="AlphaFoldDB" id="A0AA39TE48"/>
<reference evidence="2" key="1">
    <citation type="submission" date="2023-06" db="EMBL/GenBank/DDBJ databases">
        <authorList>
            <consortium name="Lawrence Berkeley National Laboratory"/>
            <person name="Ahrendt S."/>
            <person name="Sahu N."/>
            <person name="Indic B."/>
            <person name="Wong-Bajracharya J."/>
            <person name="Merenyi Z."/>
            <person name="Ke H.-M."/>
            <person name="Monk M."/>
            <person name="Kocsube S."/>
            <person name="Drula E."/>
            <person name="Lipzen A."/>
            <person name="Balint B."/>
            <person name="Henrissat B."/>
            <person name="Andreopoulos B."/>
            <person name="Martin F.M."/>
            <person name="Harder C.B."/>
            <person name="Rigling D."/>
            <person name="Ford K.L."/>
            <person name="Foster G.D."/>
            <person name="Pangilinan J."/>
            <person name="Papanicolaou A."/>
            <person name="Barry K."/>
            <person name="LaButti K."/>
            <person name="Viragh M."/>
            <person name="Koriabine M."/>
            <person name="Yan M."/>
            <person name="Riley R."/>
            <person name="Champramary S."/>
            <person name="Plett K.L."/>
            <person name="Tsai I.J."/>
            <person name="Slot J."/>
            <person name="Sipos G."/>
            <person name="Plett J."/>
            <person name="Nagy L.G."/>
            <person name="Grigoriev I.V."/>
        </authorList>
    </citation>
    <scope>NUCLEOTIDE SEQUENCE</scope>
    <source>
        <strain evidence="2">HWK02</strain>
    </source>
</reference>
<evidence type="ECO:0000313" key="2">
    <source>
        <dbReference type="EMBL" id="KAK0483026.1"/>
    </source>
</evidence>
<organism evidence="2 3">
    <name type="scientific">Armillaria luteobubalina</name>
    <dbReference type="NCBI Taxonomy" id="153913"/>
    <lineage>
        <taxon>Eukaryota</taxon>
        <taxon>Fungi</taxon>
        <taxon>Dikarya</taxon>
        <taxon>Basidiomycota</taxon>
        <taxon>Agaricomycotina</taxon>
        <taxon>Agaricomycetes</taxon>
        <taxon>Agaricomycetidae</taxon>
        <taxon>Agaricales</taxon>
        <taxon>Marasmiineae</taxon>
        <taxon>Physalacriaceae</taxon>
        <taxon>Armillaria</taxon>
    </lineage>
</organism>